<dbReference type="PANTHER" id="PTHR13162">
    <property type="entry name" value="CCR4-NOT TRANSCRIPTION COMPLEX"/>
    <property type="match status" value="1"/>
</dbReference>
<proteinExistence type="predicted"/>
<dbReference type="AlphaFoldDB" id="A0A438BW95"/>
<dbReference type="EMBL" id="QGNW01002603">
    <property type="protein sequence ID" value="RVW15223.1"/>
    <property type="molecule type" value="Genomic_DNA"/>
</dbReference>
<accession>A0A438BW95</accession>
<comment type="caution">
    <text evidence="2">The sequence shown here is derived from an EMBL/GenBank/DDBJ whole genome shotgun (WGS) entry which is preliminary data.</text>
</comment>
<dbReference type="InterPro" id="IPR055454">
    <property type="entry name" value="CNOT1-like_NOT1_connector"/>
</dbReference>
<gene>
    <name evidence="2" type="ORF">CK203_082000</name>
</gene>
<dbReference type="PANTHER" id="PTHR13162:SF8">
    <property type="entry name" value="CCR4-NOT TRANSCRIPTION COMPLEX SUBUNIT 1"/>
    <property type="match status" value="1"/>
</dbReference>
<dbReference type="Proteomes" id="UP000288805">
    <property type="component" value="Unassembled WGS sequence"/>
</dbReference>
<feature type="domain" description="CCR4-NOT transcription complex subunit 1-like NOT1 connector" evidence="1">
    <location>
        <begin position="40"/>
        <end position="102"/>
    </location>
</feature>
<dbReference type="GO" id="GO:0030015">
    <property type="term" value="C:CCR4-NOT core complex"/>
    <property type="evidence" value="ECO:0007669"/>
    <property type="project" value="InterPro"/>
</dbReference>
<protein>
    <recommendedName>
        <fullName evidence="1">CCR4-NOT transcription complex subunit 1-like NOT1 connector domain-containing protein</fullName>
    </recommendedName>
</protein>
<dbReference type="OrthoDB" id="1933107at2759"/>
<dbReference type="CDD" id="cd20710">
    <property type="entry name" value="NOT1_connector"/>
    <property type="match status" value="1"/>
</dbReference>
<dbReference type="InterPro" id="IPR040398">
    <property type="entry name" value="Not1"/>
</dbReference>
<name>A0A438BW95_VITVI</name>
<dbReference type="Pfam" id="PF25097">
    <property type="entry name" value="ARM_Cnot1"/>
    <property type="match status" value="1"/>
</dbReference>
<evidence type="ECO:0000313" key="3">
    <source>
        <dbReference type="Proteomes" id="UP000288805"/>
    </source>
</evidence>
<dbReference type="GO" id="GO:0017148">
    <property type="term" value="P:negative regulation of translation"/>
    <property type="evidence" value="ECO:0007669"/>
    <property type="project" value="InterPro"/>
</dbReference>
<evidence type="ECO:0000313" key="2">
    <source>
        <dbReference type="EMBL" id="RVW15223.1"/>
    </source>
</evidence>
<organism evidence="2 3">
    <name type="scientific">Vitis vinifera</name>
    <name type="common">Grape</name>
    <dbReference type="NCBI Taxonomy" id="29760"/>
    <lineage>
        <taxon>Eukaryota</taxon>
        <taxon>Viridiplantae</taxon>
        <taxon>Streptophyta</taxon>
        <taxon>Embryophyta</taxon>
        <taxon>Tracheophyta</taxon>
        <taxon>Spermatophyta</taxon>
        <taxon>Magnoliopsida</taxon>
        <taxon>eudicotyledons</taxon>
        <taxon>Gunneridae</taxon>
        <taxon>Pentapetalae</taxon>
        <taxon>rosids</taxon>
        <taxon>Vitales</taxon>
        <taxon>Vitaceae</taxon>
        <taxon>Viteae</taxon>
        <taxon>Vitis</taxon>
    </lineage>
</organism>
<reference evidence="2 3" key="1">
    <citation type="journal article" date="2018" name="PLoS Genet.">
        <title>Population sequencing reveals clonal diversity and ancestral inbreeding in the grapevine cultivar Chardonnay.</title>
        <authorList>
            <person name="Roach M.J."/>
            <person name="Johnson D.L."/>
            <person name="Bohlmann J."/>
            <person name="van Vuuren H.J."/>
            <person name="Jones S.J."/>
            <person name="Pretorius I.S."/>
            <person name="Schmidt S.A."/>
            <person name="Borneman A.R."/>
        </authorList>
    </citation>
    <scope>NUCLEOTIDE SEQUENCE [LARGE SCALE GENOMIC DNA]</scope>
    <source>
        <strain evidence="3">cv. Chardonnay</strain>
        <tissue evidence="2">Leaf</tissue>
    </source>
</reference>
<evidence type="ECO:0000259" key="1">
    <source>
        <dbReference type="Pfam" id="PF25097"/>
    </source>
</evidence>
<sequence>MEDIFKNKGMEKLRFGGHMVCGTGVYYPRVIINPGLVAEVPEIIHRCASRDEAALAVAQKVFKGLYADASNSSNVAAYLAILVAIRDLCKLVVKELTSWVCSVVLFLFSRIGVVVGKALCSL</sequence>